<evidence type="ECO:0000256" key="2">
    <source>
        <dbReference type="ARBA" id="ARBA00023027"/>
    </source>
</evidence>
<dbReference type="AlphaFoldDB" id="A0A1N7C9P0"/>
<protein>
    <submittedName>
        <fullName evidence="4">Phosphoglycerate dehydrogenase</fullName>
    </submittedName>
</protein>
<organism evidence="4 5">
    <name type="scientific">Micromonospora avicenniae</name>
    <dbReference type="NCBI Taxonomy" id="1198245"/>
    <lineage>
        <taxon>Bacteria</taxon>
        <taxon>Bacillati</taxon>
        <taxon>Actinomycetota</taxon>
        <taxon>Actinomycetes</taxon>
        <taxon>Micromonosporales</taxon>
        <taxon>Micromonosporaceae</taxon>
        <taxon>Micromonospora</taxon>
    </lineage>
</organism>
<dbReference type="STRING" id="1198245.SAMN05444858_112211"/>
<accession>A0A1N7C9P0</accession>
<keyword evidence="1" id="KW-0560">Oxidoreductase</keyword>
<evidence type="ECO:0000259" key="3">
    <source>
        <dbReference type="Pfam" id="PF02826"/>
    </source>
</evidence>
<proteinExistence type="predicted"/>
<name>A0A1N7C9P0_9ACTN</name>
<dbReference type="Gene3D" id="3.40.50.720">
    <property type="entry name" value="NAD(P)-binding Rossmann-like Domain"/>
    <property type="match status" value="2"/>
</dbReference>
<sequence length="325" mass="34696">MAQQVSNSLGWLASADVKVWIPHKFGIPVLGDLPDSVVVEVADDPRNLPSAPDGVEFWLPTFIGMPHDTSRLITELPDLRVVQLPSAGAEAWVGRVPAGVTLCNARGVHDSSTAEWVVTGILSQLRAFPSFLRAQDRGVWTTEPYLPTDELAGKRVLIIGAGSIGSAVAARLAPFEVELTFVARTARPAEGVHAVTDLPRLLPAADIVVLLVPLTAETRRLVDARFLAAMPDGAMLVNAARGPVADPAALFAELSTGRISAVLDVTDPEPLPPGDPLWHLPNVLITPHVGAQVHGLLPRVYRLVAAQLRRYLAGEPLRNQVTGGY</sequence>
<reference evidence="4 5" key="1">
    <citation type="submission" date="2017-01" db="EMBL/GenBank/DDBJ databases">
        <authorList>
            <person name="Mah S.A."/>
            <person name="Swanson W.J."/>
            <person name="Moy G.W."/>
            <person name="Vacquier V.D."/>
        </authorList>
    </citation>
    <scope>NUCLEOTIDE SEQUENCE [LARGE SCALE GENOMIC DNA]</scope>
    <source>
        <strain evidence="4 5">DSM 45758</strain>
    </source>
</reference>
<dbReference type="PANTHER" id="PTHR43333:SF1">
    <property type="entry name" value="D-ISOMER SPECIFIC 2-HYDROXYACID DEHYDROGENASE NAD-BINDING DOMAIN-CONTAINING PROTEIN"/>
    <property type="match status" value="1"/>
</dbReference>
<dbReference type="EMBL" id="FTNF01000012">
    <property type="protein sequence ID" value="SIR60305.1"/>
    <property type="molecule type" value="Genomic_DNA"/>
</dbReference>
<dbReference type="InterPro" id="IPR036291">
    <property type="entry name" value="NAD(P)-bd_dom_sf"/>
</dbReference>
<dbReference type="GO" id="GO:0016491">
    <property type="term" value="F:oxidoreductase activity"/>
    <property type="evidence" value="ECO:0007669"/>
    <property type="project" value="UniProtKB-KW"/>
</dbReference>
<dbReference type="GO" id="GO:0051287">
    <property type="term" value="F:NAD binding"/>
    <property type="evidence" value="ECO:0007669"/>
    <property type="project" value="InterPro"/>
</dbReference>
<dbReference type="SUPFAM" id="SSF51735">
    <property type="entry name" value="NAD(P)-binding Rossmann-fold domains"/>
    <property type="match status" value="1"/>
</dbReference>
<dbReference type="PANTHER" id="PTHR43333">
    <property type="entry name" value="2-HACID_DH_C DOMAIN-CONTAINING PROTEIN"/>
    <property type="match status" value="1"/>
</dbReference>
<dbReference type="Pfam" id="PF02826">
    <property type="entry name" value="2-Hacid_dh_C"/>
    <property type="match status" value="1"/>
</dbReference>
<evidence type="ECO:0000256" key="1">
    <source>
        <dbReference type="ARBA" id="ARBA00023002"/>
    </source>
</evidence>
<feature type="domain" description="D-isomer specific 2-hydroxyacid dehydrogenase NAD-binding" evidence="3">
    <location>
        <begin position="120"/>
        <end position="290"/>
    </location>
</feature>
<evidence type="ECO:0000313" key="4">
    <source>
        <dbReference type="EMBL" id="SIR60305.1"/>
    </source>
</evidence>
<evidence type="ECO:0000313" key="5">
    <source>
        <dbReference type="Proteomes" id="UP000186004"/>
    </source>
</evidence>
<keyword evidence="5" id="KW-1185">Reference proteome</keyword>
<dbReference type="Proteomes" id="UP000186004">
    <property type="component" value="Unassembled WGS sequence"/>
</dbReference>
<gene>
    <name evidence="4" type="ORF">SAMN05444858_112211</name>
</gene>
<dbReference type="CDD" id="cd12166">
    <property type="entry name" value="2-Hacid_dh_7"/>
    <property type="match status" value="1"/>
</dbReference>
<dbReference type="InterPro" id="IPR006140">
    <property type="entry name" value="D-isomer_DH_NAD-bd"/>
</dbReference>
<keyword evidence="2" id="KW-0520">NAD</keyword>